<protein>
    <submittedName>
        <fullName evidence="2">Uncharacterized protein</fullName>
    </submittedName>
</protein>
<comment type="caution">
    <text evidence="2">The sequence shown here is derived from an EMBL/GenBank/DDBJ whole genome shotgun (WGS) entry which is preliminary data.</text>
</comment>
<feature type="region of interest" description="Disordered" evidence="1">
    <location>
        <begin position="78"/>
        <end position="102"/>
    </location>
</feature>
<accession>A0A1E5QL26</accession>
<name>A0A1E5QL26_9CYAN</name>
<proteinExistence type="predicted"/>
<sequence length="118" mass="13156">MIFNVSTGIPPTVELFYNIQNWVEFIRFRCIDPQMLRDAPEAASGWLRSSSGLISLGSAIALDCGFLQKVPQLLPDSRFEGVPEQPLGSRSRSPLHPPRSVARKSLDKFTQTIGAIWQ</sequence>
<feature type="compositionally biased region" description="Low complexity" evidence="1">
    <location>
        <begin position="86"/>
        <end position="100"/>
    </location>
</feature>
<dbReference type="EMBL" id="MJGC01000052">
    <property type="protein sequence ID" value="OEJ75340.1"/>
    <property type="molecule type" value="Genomic_DNA"/>
</dbReference>
<evidence type="ECO:0000256" key="1">
    <source>
        <dbReference type="SAM" id="MobiDB-lite"/>
    </source>
</evidence>
<reference evidence="2" key="1">
    <citation type="submission" date="2016-09" db="EMBL/GenBank/DDBJ databases">
        <title>Draft genome of thermotolerant cyanobacterium Desertifilum sp. strain IPPAS B-1220.</title>
        <authorList>
            <person name="Sinetova M.A."/>
            <person name="Bolakhan K."/>
            <person name="Zayadan B.K."/>
            <person name="Mironov K.S."/>
            <person name="Ustinova V."/>
            <person name="Kupriyanova E.V."/>
            <person name="Sidorov R.A."/>
            <person name="Skrypnik A.N."/>
            <person name="Gogoleva N.E."/>
            <person name="Gogolev Y.V."/>
            <person name="Los D.A."/>
        </authorList>
    </citation>
    <scope>NUCLEOTIDE SEQUENCE [LARGE SCALE GENOMIC DNA]</scope>
    <source>
        <strain evidence="2">IPPAS B-1220</strain>
    </source>
</reference>
<organism evidence="2">
    <name type="scientific">Desertifilum tharense IPPAS B-1220</name>
    <dbReference type="NCBI Taxonomy" id="1781255"/>
    <lineage>
        <taxon>Bacteria</taxon>
        <taxon>Bacillati</taxon>
        <taxon>Cyanobacteriota</taxon>
        <taxon>Cyanophyceae</taxon>
        <taxon>Desertifilales</taxon>
        <taxon>Desertifilaceae</taxon>
        <taxon>Desertifilum</taxon>
    </lineage>
</organism>
<evidence type="ECO:0000313" key="2">
    <source>
        <dbReference type="EMBL" id="OEJ75340.1"/>
    </source>
</evidence>
<dbReference type="AlphaFoldDB" id="A0A1E5QL26"/>
<gene>
    <name evidence="2" type="ORF">BH720_10110</name>
</gene>